<keyword evidence="2 4" id="KW-0808">Transferase</keyword>
<gene>
    <name evidence="6" type="ORF">NXF25_019980</name>
</gene>
<evidence type="ECO:0000256" key="1">
    <source>
        <dbReference type="ARBA" id="ARBA00005420"/>
    </source>
</evidence>
<keyword evidence="4" id="KW-0256">Endoplasmic reticulum</keyword>
<evidence type="ECO:0000256" key="2">
    <source>
        <dbReference type="ARBA" id="ARBA00022679"/>
    </source>
</evidence>
<dbReference type="EC" id="2.3.1.-" evidence="4"/>
<feature type="region of interest" description="Disordered" evidence="5">
    <location>
        <begin position="1"/>
        <end position="20"/>
    </location>
</feature>
<keyword evidence="3" id="KW-0012">Acyltransferase</keyword>
<name>A0AAW1B3F6_CROAD</name>
<organism evidence="6 7">
    <name type="scientific">Crotalus adamanteus</name>
    <name type="common">Eastern diamondback rattlesnake</name>
    <dbReference type="NCBI Taxonomy" id="8729"/>
    <lineage>
        <taxon>Eukaryota</taxon>
        <taxon>Metazoa</taxon>
        <taxon>Chordata</taxon>
        <taxon>Craniata</taxon>
        <taxon>Vertebrata</taxon>
        <taxon>Euteleostomi</taxon>
        <taxon>Lepidosauria</taxon>
        <taxon>Squamata</taxon>
        <taxon>Bifurcata</taxon>
        <taxon>Unidentata</taxon>
        <taxon>Episquamata</taxon>
        <taxon>Toxicofera</taxon>
        <taxon>Serpentes</taxon>
        <taxon>Colubroidea</taxon>
        <taxon>Viperidae</taxon>
        <taxon>Crotalinae</taxon>
        <taxon>Crotalus</taxon>
    </lineage>
</organism>
<dbReference type="GO" id="GO:0005789">
    <property type="term" value="C:endoplasmic reticulum membrane"/>
    <property type="evidence" value="ECO:0007669"/>
    <property type="project" value="UniProtKB-SubCell"/>
</dbReference>
<comment type="similarity">
    <text evidence="1 4">Belongs to the diacylglycerol acyltransferase family.</text>
</comment>
<evidence type="ECO:0000256" key="3">
    <source>
        <dbReference type="ARBA" id="ARBA00023315"/>
    </source>
</evidence>
<evidence type="ECO:0000313" key="7">
    <source>
        <dbReference type="Proteomes" id="UP001474421"/>
    </source>
</evidence>
<sequence length="300" mass="31776">MSSPTCKTAWRQGGTKRAAAPPWLAAGSSRRHCPSPLQVAATAATPARCRRPSPPPRPGLLLGLLDFFVRRLGRFVVPGGRRRRLIPAAWHVPRPAWRRPTARLSAAGECRPAPPAATASPAVAGLAAAWAILPGAQPTLAAPCVASFSFFSAIIAASASSFSSGSAAGPSPVTWAPCVTSPADPAATAAAAVTASKKRKRDNKASTFSFNCTLLLGPAALGNGPLWRLLSRPDEPAYTDTPWKKTNYSPGVAGLTLHNCWISGEAIDELHEKYLEKLTQLFEEHKAKYGLPQNKYLMIT</sequence>
<dbReference type="Pfam" id="PF03982">
    <property type="entry name" value="DAGAT"/>
    <property type="match status" value="1"/>
</dbReference>
<dbReference type="Proteomes" id="UP001474421">
    <property type="component" value="Unassembled WGS sequence"/>
</dbReference>
<dbReference type="AlphaFoldDB" id="A0AAW1B3F6"/>
<dbReference type="EMBL" id="JAOTOJ010000008">
    <property type="protein sequence ID" value="KAK9396619.1"/>
    <property type="molecule type" value="Genomic_DNA"/>
</dbReference>
<proteinExistence type="inferred from homology"/>
<evidence type="ECO:0000313" key="6">
    <source>
        <dbReference type="EMBL" id="KAK9396619.1"/>
    </source>
</evidence>
<comment type="caution">
    <text evidence="6">The sequence shown here is derived from an EMBL/GenBank/DDBJ whole genome shotgun (WGS) entry which is preliminary data.</text>
</comment>
<evidence type="ECO:0000256" key="5">
    <source>
        <dbReference type="SAM" id="MobiDB-lite"/>
    </source>
</evidence>
<reference evidence="6 7" key="1">
    <citation type="journal article" date="2024" name="Proc. Natl. Acad. Sci. U.S.A.">
        <title>The genetic regulatory architecture and epigenomic basis for age-related changes in rattlesnake venom.</title>
        <authorList>
            <person name="Hogan M.P."/>
            <person name="Holding M.L."/>
            <person name="Nystrom G.S."/>
            <person name="Colston T.J."/>
            <person name="Bartlett D.A."/>
            <person name="Mason A.J."/>
            <person name="Ellsworth S.A."/>
            <person name="Rautsaw R.M."/>
            <person name="Lawrence K.C."/>
            <person name="Strickland J.L."/>
            <person name="He B."/>
            <person name="Fraser P."/>
            <person name="Margres M.J."/>
            <person name="Gilbert D.M."/>
            <person name="Gibbs H.L."/>
            <person name="Parkinson C.L."/>
            <person name="Rokyta D.R."/>
        </authorList>
    </citation>
    <scope>NUCLEOTIDE SEQUENCE [LARGE SCALE GENOMIC DNA]</scope>
    <source>
        <strain evidence="6">DRR0105</strain>
    </source>
</reference>
<accession>A0AAW1B3F6</accession>
<evidence type="ECO:0000256" key="4">
    <source>
        <dbReference type="RuleBase" id="RU367023"/>
    </source>
</evidence>
<protein>
    <recommendedName>
        <fullName evidence="4">Acyltransferase</fullName>
        <ecNumber evidence="4">2.3.1.-</ecNumber>
    </recommendedName>
</protein>
<keyword evidence="7" id="KW-1185">Reference proteome</keyword>
<dbReference type="InterPro" id="IPR007130">
    <property type="entry name" value="DAGAT"/>
</dbReference>
<dbReference type="GO" id="GO:0008374">
    <property type="term" value="F:O-acyltransferase activity"/>
    <property type="evidence" value="ECO:0007669"/>
    <property type="project" value="InterPro"/>
</dbReference>
<comment type="subcellular location">
    <subcellularLocation>
        <location evidence="4">Endoplasmic reticulum membrane</location>
        <topology evidence="4">Multi-pass membrane protein</topology>
    </subcellularLocation>
</comment>